<dbReference type="Pfam" id="PF05154">
    <property type="entry name" value="TM2"/>
    <property type="match status" value="1"/>
</dbReference>
<accession>A0A344THR5</accession>
<keyword evidence="9" id="KW-1185">Reference proteome</keyword>
<evidence type="ECO:0000256" key="6">
    <source>
        <dbReference type="SAM" id="SignalP"/>
    </source>
</evidence>
<dbReference type="OrthoDB" id="9816361at2"/>
<feature type="transmembrane region" description="Helical" evidence="5">
    <location>
        <begin position="79"/>
        <end position="98"/>
    </location>
</feature>
<dbReference type="AlphaFoldDB" id="A0A344THR5"/>
<evidence type="ECO:0000259" key="7">
    <source>
        <dbReference type="Pfam" id="PF05154"/>
    </source>
</evidence>
<evidence type="ECO:0000313" key="8">
    <source>
        <dbReference type="EMBL" id="AXE18186.1"/>
    </source>
</evidence>
<keyword evidence="3 5" id="KW-1133">Transmembrane helix</keyword>
<dbReference type="InterPro" id="IPR007829">
    <property type="entry name" value="TM2"/>
</dbReference>
<evidence type="ECO:0000256" key="5">
    <source>
        <dbReference type="SAM" id="Phobius"/>
    </source>
</evidence>
<name>A0A344THR5_9BACT</name>
<reference evidence="8 9" key="1">
    <citation type="submission" date="2018-07" db="EMBL/GenBank/DDBJ databases">
        <title>Genome sequencing of Runella.</title>
        <authorList>
            <person name="Baek M.-G."/>
            <person name="Yi H."/>
        </authorList>
    </citation>
    <scope>NUCLEOTIDE SEQUENCE [LARGE SCALE GENOMIC DNA]</scope>
    <source>
        <strain evidence="8 9">HYN0085</strain>
    </source>
</reference>
<keyword evidence="4 5" id="KW-0472">Membrane</keyword>
<gene>
    <name evidence="8" type="ORF">DR864_10750</name>
</gene>
<comment type="subcellular location">
    <subcellularLocation>
        <location evidence="1">Membrane</location>
        <topology evidence="1">Multi-pass membrane protein</topology>
    </subcellularLocation>
</comment>
<feature type="transmembrane region" description="Helical" evidence="5">
    <location>
        <begin position="105"/>
        <end position="126"/>
    </location>
</feature>
<keyword evidence="2 5" id="KW-0812">Transmembrane</keyword>
<dbReference type="GO" id="GO:0016020">
    <property type="term" value="C:membrane"/>
    <property type="evidence" value="ECO:0007669"/>
    <property type="project" value="UniProtKB-SubCell"/>
</dbReference>
<evidence type="ECO:0000256" key="4">
    <source>
        <dbReference type="ARBA" id="ARBA00023136"/>
    </source>
</evidence>
<dbReference type="EMBL" id="CP030850">
    <property type="protein sequence ID" value="AXE18186.1"/>
    <property type="molecule type" value="Genomic_DNA"/>
</dbReference>
<evidence type="ECO:0000256" key="2">
    <source>
        <dbReference type="ARBA" id="ARBA00022692"/>
    </source>
</evidence>
<keyword evidence="6" id="KW-0732">Signal</keyword>
<organism evidence="8 9">
    <name type="scientific">Runella rosea</name>
    <dbReference type="NCBI Taxonomy" id="2259595"/>
    <lineage>
        <taxon>Bacteria</taxon>
        <taxon>Pseudomonadati</taxon>
        <taxon>Bacteroidota</taxon>
        <taxon>Cytophagia</taxon>
        <taxon>Cytophagales</taxon>
        <taxon>Spirosomataceae</taxon>
        <taxon>Runella</taxon>
    </lineage>
</organism>
<feature type="domain" description="TM2" evidence="7">
    <location>
        <begin position="75"/>
        <end position="124"/>
    </location>
</feature>
<evidence type="ECO:0000313" key="9">
    <source>
        <dbReference type="Proteomes" id="UP000251993"/>
    </source>
</evidence>
<dbReference type="KEGG" id="run:DR864_10750"/>
<protein>
    <recommendedName>
        <fullName evidence="7">TM2 domain-containing protein</fullName>
    </recommendedName>
</protein>
<feature type="signal peptide" evidence="6">
    <location>
        <begin position="1"/>
        <end position="21"/>
    </location>
</feature>
<evidence type="ECO:0000256" key="3">
    <source>
        <dbReference type="ARBA" id="ARBA00022989"/>
    </source>
</evidence>
<proteinExistence type="predicted"/>
<feature type="chain" id="PRO_5016797871" description="TM2 domain-containing protein" evidence="6">
    <location>
        <begin position="22"/>
        <end position="150"/>
    </location>
</feature>
<sequence>MKKLFALVFSFAVLLVGKSYATNTAEYFVDAQAIEQTLNAGEQLDLANTAEATSALESLMGTGQAGDATKVMAGDKKPVVAFILSWVVGWLGIHRAYLGTAGGVIVGYILTCGGLGIVNLIDWIVLLMEVIEEKKFDSYVNNKKFFMWTN</sequence>
<evidence type="ECO:0000256" key="1">
    <source>
        <dbReference type="ARBA" id="ARBA00004141"/>
    </source>
</evidence>
<dbReference type="Proteomes" id="UP000251993">
    <property type="component" value="Chromosome"/>
</dbReference>
<dbReference type="RefSeq" id="WP_114066971.1">
    <property type="nucleotide sequence ID" value="NZ_CP030850.1"/>
</dbReference>